<keyword evidence="1" id="KW-0812">Transmembrane</keyword>
<accession>A0A5Q0H302</accession>
<proteinExistence type="predicted"/>
<dbReference type="EMBL" id="CP034550">
    <property type="protein sequence ID" value="QFZ20598.1"/>
    <property type="molecule type" value="Genomic_DNA"/>
</dbReference>
<feature type="transmembrane region" description="Helical" evidence="1">
    <location>
        <begin position="21"/>
        <end position="41"/>
    </location>
</feature>
<name>A0A5Q0H302_SACSY</name>
<feature type="transmembrane region" description="Helical" evidence="1">
    <location>
        <begin position="53"/>
        <end position="77"/>
    </location>
</feature>
<keyword evidence="3" id="KW-1185">Reference proteome</keyword>
<evidence type="ECO:0000313" key="3">
    <source>
        <dbReference type="Proteomes" id="UP000325787"/>
    </source>
</evidence>
<dbReference type="OrthoDB" id="5191572at2"/>
<sequence length="192" mass="19695">MLAQERHRLLRSELTRVRGAATAWRNALAGLLVALIGFGLVKGRSDIGQLDKAWAIAVGALLLVSLLVGVAGALSLVRAANGSPSVVPMKDVVSRLVDDHKEAQAAAKALRRGIGATLGCVFLLVAAVGLTWYGPPAKPPVLQVNTSSAGTVCGPVVRVDKGTLVLKTEAGEVVLALAEATSVQPVAACPVK</sequence>
<organism evidence="2 3">
    <name type="scientific">Saccharothrix syringae</name>
    <name type="common">Nocardiopsis syringae</name>
    <dbReference type="NCBI Taxonomy" id="103733"/>
    <lineage>
        <taxon>Bacteria</taxon>
        <taxon>Bacillati</taxon>
        <taxon>Actinomycetota</taxon>
        <taxon>Actinomycetes</taxon>
        <taxon>Pseudonocardiales</taxon>
        <taxon>Pseudonocardiaceae</taxon>
        <taxon>Saccharothrix</taxon>
    </lineage>
</organism>
<evidence type="ECO:0000256" key="1">
    <source>
        <dbReference type="SAM" id="Phobius"/>
    </source>
</evidence>
<protein>
    <submittedName>
        <fullName evidence="2">Uncharacterized protein</fullName>
    </submittedName>
</protein>
<feature type="transmembrane region" description="Helical" evidence="1">
    <location>
        <begin position="114"/>
        <end position="133"/>
    </location>
</feature>
<dbReference type="Proteomes" id="UP000325787">
    <property type="component" value="Chromosome"/>
</dbReference>
<reference evidence="3" key="1">
    <citation type="journal article" date="2021" name="Curr. Microbiol.">
        <title>Complete genome of nocamycin-producing strain Saccharothrix syringae NRRL B-16468 reveals the biosynthetic potential for secondary metabolites.</title>
        <authorList>
            <person name="Mo X."/>
            <person name="Yang S."/>
        </authorList>
    </citation>
    <scope>NUCLEOTIDE SEQUENCE [LARGE SCALE GENOMIC DNA]</scope>
    <source>
        <strain evidence="3">ATCC 51364 / DSM 43886 / JCM 6844 / KCTC 9398 / NBRC 14523 / NRRL B-16468 / INA 2240</strain>
    </source>
</reference>
<keyword evidence="1" id="KW-0472">Membrane</keyword>
<evidence type="ECO:0000313" key="2">
    <source>
        <dbReference type="EMBL" id="QFZ20598.1"/>
    </source>
</evidence>
<dbReference type="AlphaFoldDB" id="A0A5Q0H302"/>
<dbReference type="RefSeq" id="WP_084717158.1">
    <property type="nucleotide sequence ID" value="NZ_CP034550.1"/>
</dbReference>
<dbReference type="KEGG" id="ssyi:EKG83_27155"/>
<keyword evidence="1" id="KW-1133">Transmembrane helix</keyword>
<gene>
    <name evidence="2" type="ORF">EKG83_27155</name>
</gene>